<feature type="non-terminal residue" evidence="4">
    <location>
        <position position="117"/>
    </location>
</feature>
<gene>
    <name evidence="4" type="ORF">L195_g042528</name>
</gene>
<name>A0A2K3M6Q0_TRIPR</name>
<proteinExistence type="predicted"/>
<evidence type="ECO:0000256" key="3">
    <source>
        <dbReference type="PROSITE-ProRule" id="PRU00810"/>
    </source>
</evidence>
<accession>A0A2K3M6Q0</accession>
<dbReference type="Proteomes" id="UP000236291">
    <property type="component" value="Unassembled WGS sequence"/>
</dbReference>
<dbReference type="Pfam" id="PF02671">
    <property type="entry name" value="PAH"/>
    <property type="match status" value="1"/>
</dbReference>
<dbReference type="InterPro" id="IPR036600">
    <property type="entry name" value="PAH_sf"/>
</dbReference>
<evidence type="ECO:0000313" key="5">
    <source>
        <dbReference type="Proteomes" id="UP000236291"/>
    </source>
</evidence>
<dbReference type="AlphaFoldDB" id="A0A2K3M6Q0"/>
<dbReference type="STRING" id="57577.A0A2K3M6Q0"/>
<evidence type="ECO:0000256" key="2">
    <source>
        <dbReference type="ARBA" id="ARBA00023242"/>
    </source>
</evidence>
<dbReference type="SUPFAM" id="SSF47762">
    <property type="entry name" value="PAH2 domain"/>
    <property type="match status" value="1"/>
</dbReference>
<dbReference type="Gene3D" id="1.20.1160.11">
    <property type="entry name" value="Paired amphipathic helix"/>
    <property type="match status" value="1"/>
</dbReference>
<dbReference type="PANTHER" id="PTHR12346">
    <property type="entry name" value="SIN3B-RELATED"/>
    <property type="match status" value="1"/>
</dbReference>
<sequence>MEFADDREKYIEFLTILNDYARSVTDLRGTIARMEELLKGRKHLIITFRTFLPKEPQITLDGNDDDKAGEAKIKHLERKLLDINLRTADCVLMRPSPSEPSKPSYVARIEGIEADSQ</sequence>
<organism evidence="4 5">
    <name type="scientific">Trifolium pratense</name>
    <name type="common">Red clover</name>
    <dbReference type="NCBI Taxonomy" id="57577"/>
    <lineage>
        <taxon>Eukaryota</taxon>
        <taxon>Viridiplantae</taxon>
        <taxon>Streptophyta</taxon>
        <taxon>Embryophyta</taxon>
        <taxon>Tracheophyta</taxon>
        <taxon>Spermatophyta</taxon>
        <taxon>Magnoliopsida</taxon>
        <taxon>eudicotyledons</taxon>
        <taxon>Gunneridae</taxon>
        <taxon>Pentapetalae</taxon>
        <taxon>rosids</taxon>
        <taxon>fabids</taxon>
        <taxon>Fabales</taxon>
        <taxon>Fabaceae</taxon>
        <taxon>Papilionoideae</taxon>
        <taxon>50 kb inversion clade</taxon>
        <taxon>NPAAA clade</taxon>
        <taxon>Hologalegina</taxon>
        <taxon>IRL clade</taxon>
        <taxon>Trifolieae</taxon>
        <taxon>Trifolium</taxon>
    </lineage>
</organism>
<dbReference type="InterPro" id="IPR039774">
    <property type="entry name" value="Sin3-like"/>
</dbReference>
<dbReference type="GO" id="GO:0005634">
    <property type="term" value="C:nucleus"/>
    <property type="evidence" value="ECO:0007669"/>
    <property type="project" value="UniProtKB-SubCell"/>
</dbReference>
<keyword evidence="2 3" id="KW-0539">Nucleus</keyword>
<evidence type="ECO:0000256" key="1">
    <source>
        <dbReference type="ARBA" id="ARBA00004123"/>
    </source>
</evidence>
<reference evidence="4 5" key="1">
    <citation type="journal article" date="2014" name="Am. J. Bot.">
        <title>Genome assembly and annotation for red clover (Trifolium pratense; Fabaceae).</title>
        <authorList>
            <person name="Istvanek J."/>
            <person name="Jaros M."/>
            <person name="Krenek A."/>
            <person name="Repkova J."/>
        </authorList>
    </citation>
    <scope>NUCLEOTIDE SEQUENCE [LARGE SCALE GENOMIC DNA]</scope>
    <source>
        <strain evidence="5">cv. Tatra</strain>
        <tissue evidence="4">Young leaves</tissue>
    </source>
</reference>
<dbReference type="PROSITE" id="PS51477">
    <property type="entry name" value="PAH"/>
    <property type="match status" value="1"/>
</dbReference>
<comment type="caution">
    <text evidence="4">The sequence shown here is derived from an EMBL/GenBank/DDBJ whole genome shotgun (WGS) entry which is preliminary data.</text>
</comment>
<dbReference type="GO" id="GO:0003714">
    <property type="term" value="F:transcription corepressor activity"/>
    <property type="evidence" value="ECO:0007669"/>
    <property type="project" value="InterPro"/>
</dbReference>
<evidence type="ECO:0000313" key="4">
    <source>
        <dbReference type="EMBL" id="PNX86450.1"/>
    </source>
</evidence>
<reference evidence="4 5" key="2">
    <citation type="journal article" date="2017" name="Front. Plant Sci.">
        <title>Gene Classification and Mining of Molecular Markers Useful in Red Clover (Trifolium pratense) Breeding.</title>
        <authorList>
            <person name="Istvanek J."/>
            <person name="Dluhosova J."/>
            <person name="Dluhos P."/>
            <person name="Patkova L."/>
            <person name="Nedelnik J."/>
            <person name="Repkova J."/>
        </authorList>
    </citation>
    <scope>NUCLEOTIDE SEQUENCE [LARGE SCALE GENOMIC DNA]</scope>
    <source>
        <strain evidence="5">cv. Tatra</strain>
        <tissue evidence="4">Young leaves</tissue>
    </source>
</reference>
<protein>
    <submittedName>
        <fullName evidence="4">Paired amphipathic helix protein SIN3 2-like</fullName>
    </submittedName>
</protein>
<dbReference type="InterPro" id="IPR003822">
    <property type="entry name" value="PAH"/>
</dbReference>
<dbReference type="EMBL" id="ASHM01051218">
    <property type="protein sequence ID" value="PNX86450.1"/>
    <property type="molecule type" value="Genomic_DNA"/>
</dbReference>
<comment type="subcellular location">
    <subcellularLocation>
        <location evidence="1 3">Nucleus</location>
    </subcellularLocation>
</comment>